<evidence type="ECO:0000313" key="3">
    <source>
        <dbReference type="EMBL" id="AGR40926.1"/>
    </source>
</evidence>
<accession>S5LWD2</accession>
<gene>
    <name evidence="3" type="ORF">STAIW_v1c02620</name>
</gene>
<dbReference type="PANTHER" id="PTHR24074">
    <property type="entry name" value="CO-CHAPERONE PROTEIN DJLA"/>
    <property type="match status" value="1"/>
</dbReference>
<dbReference type="KEGG" id="stai:STAIW_v1c02620"/>
<dbReference type="OrthoDB" id="9779889at2"/>
<dbReference type="InterPro" id="IPR050817">
    <property type="entry name" value="DjlA_DnaK_co-chaperone"/>
</dbReference>
<dbReference type="SUPFAM" id="SSF46565">
    <property type="entry name" value="Chaperone J-domain"/>
    <property type="match status" value="1"/>
</dbReference>
<keyword evidence="1" id="KW-0812">Transmembrane</keyword>
<dbReference type="Gene3D" id="1.10.287.110">
    <property type="entry name" value="DnaJ domain"/>
    <property type="match status" value="1"/>
</dbReference>
<keyword evidence="1" id="KW-1133">Transmembrane helix</keyword>
<dbReference type="CDD" id="cd06257">
    <property type="entry name" value="DnaJ"/>
    <property type="match status" value="1"/>
</dbReference>
<organism evidence="3 4">
    <name type="scientific">Spiroplasma taiwanense CT-1</name>
    <dbReference type="NCBI Taxonomy" id="1276220"/>
    <lineage>
        <taxon>Bacteria</taxon>
        <taxon>Bacillati</taxon>
        <taxon>Mycoplasmatota</taxon>
        <taxon>Mollicutes</taxon>
        <taxon>Entomoplasmatales</taxon>
        <taxon>Spiroplasmataceae</taxon>
        <taxon>Spiroplasma</taxon>
    </lineage>
</organism>
<protein>
    <recommendedName>
        <fullName evidence="2">J domain-containing protein</fullName>
    </recommendedName>
</protein>
<dbReference type="Pfam" id="PF00226">
    <property type="entry name" value="DnaJ"/>
    <property type="match status" value="1"/>
</dbReference>
<dbReference type="PRINTS" id="PR00625">
    <property type="entry name" value="JDOMAIN"/>
</dbReference>
<dbReference type="HOGENOM" id="CLU_1000784_0_0_14"/>
<dbReference type="InterPro" id="IPR036869">
    <property type="entry name" value="J_dom_sf"/>
</dbReference>
<dbReference type="SMART" id="SM00271">
    <property type="entry name" value="DnaJ"/>
    <property type="match status" value="1"/>
</dbReference>
<dbReference type="RefSeq" id="WP_020834065.1">
    <property type="nucleotide sequence ID" value="NC_021846.1"/>
</dbReference>
<dbReference type="Proteomes" id="UP000014984">
    <property type="component" value="Chromosome"/>
</dbReference>
<feature type="domain" description="J" evidence="2">
    <location>
        <begin position="221"/>
        <end position="282"/>
    </location>
</feature>
<evidence type="ECO:0000259" key="2">
    <source>
        <dbReference type="PROSITE" id="PS50076"/>
    </source>
</evidence>
<name>S5LWD2_9MOLU</name>
<dbReference type="PATRIC" id="fig|1276220.3.peg.265"/>
<dbReference type="eggNOG" id="COG0484">
    <property type="taxonomic scope" value="Bacteria"/>
</dbReference>
<dbReference type="STRING" id="1276220.STAIW_v1c02620"/>
<evidence type="ECO:0000313" key="4">
    <source>
        <dbReference type="Proteomes" id="UP000014984"/>
    </source>
</evidence>
<proteinExistence type="predicted"/>
<keyword evidence="1" id="KW-0472">Membrane</keyword>
<reference evidence="3 4" key="1">
    <citation type="journal article" date="2013" name="Genome Biol. Evol.">
        <title>Comparison of metabolic capacities and inference of gene content evolution in mosquito-associated Spiroplasma diminutum and S. taiwanense.</title>
        <authorList>
            <person name="Lo W.S."/>
            <person name="Ku C."/>
            <person name="Chen L.L."/>
            <person name="Chang T.H."/>
            <person name="Kuo C.H."/>
        </authorList>
    </citation>
    <scope>NUCLEOTIDE SEQUENCE [LARGE SCALE GENOMIC DNA]</scope>
    <source>
        <strain evidence="3">CT-1</strain>
    </source>
</reference>
<keyword evidence="4" id="KW-1185">Reference proteome</keyword>
<dbReference type="AlphaFoldDB" id="S5LWD2"/>
<sequence>MFIYVSLGLLLLVALIVTIVMIFKSKKTEANKLKQQLYNFKKIFQNQENKKIKLKKFEYIEVFNKFPFLSNFSETSIRLENKNIKEILLRMQGNFYNYWANTEYDFFLLFEKISNEAKVPLNQEEILKIYNVFAQESFEIFKKTFISEVMPALICKSQNKVYKSFNENEINNFVDSQFLFFCKEIDNLFKKIEEDIIFEDNKKSSSNNQYFKKETNLSINNAYKILGLKPSDSDEKVKKTYRKLAKEFHPDRNKNESAKKKMAEINDAYDKVISDRTKNRKG</sequence>
<dbReference type="EMBL" id="CP005074">
    <property type="protein sequence ID" value="AGR40926.1"/>
    <property type="molecule type" value="Genomic_DNA"/>
</dbReference>
<dbReference type="PROSITE" id="PS50076">
    <property type="entry name" value="DNAJ_2"/>
    <property type="match status" value="1"/>
</dbReference>
<evidence type="ECO:0000256" key="1">
    <source>
        <dbReference type="SAM" id="Phobius"/>
    </source>
</evidence>
<dbReference type="InterPro" id="IPR001623">
    <property type="entry name" value="DnaJ_domain"/>
</dbReference>
<feature type="transmembrane region" description="Helical" evidence="1">
    <location>
        <begin position="6"/>
        <end position="23"/>
    </location>
</feature>